<dbReference type="EnsemblPlants" id="Zm00001eb171950_T001">
    <property type="protein sequence ID" value="Zm00001eb171950_P001"/>
    <property type="gene ID" value="Zm00001eb171950"/>
</dbReference>
<organism evidence="9 10">
    <name type="scientific">Zea mays</name>
    <name type="common">Maize</name>
    <dbReference type="NCBI Taxonomy" id="4577"/>
    <lineage>
        <taxon>Eukaryota</taxon>
        <taxon>Viridiplantae</taxon>
        <taxon>Streptophyta</taxon>
        <taxon>Embryophyta</taxon>
        <taxon>Tracheophyta</taxon>
        <taxon>Spermatophyta</taxon>
        <taxon>Magnoliopsida</taxon>
        <taxon>Liliopsida</taxon>
        <taxon>Poales</taxon>
        <taxon>Poaceae</taxon>
        <taxon>PACMAD clade</taxon>
        <taxon>Panicoideae</taxon>
        <taxon>Andropogonodae</taxon>
        <taxon>Andropogoneae</taxon>
        <taxon>Tripsacinae</taxon>
        <taxon>Zea</taxon>
    </lineage>
</organism>
<dbReference type="SUPFAM" id="SSF51569">
    <property type="entry name" value="Aldolase"/>
    <property type="match status" value="1"/>
</dbReference>
<dbReference type="Pfam" id="PF02138">
    <property type="entry name" value="Beach"/>
    <property type="match status" value="1"/>
</dbReference>
<dbReference type="InParanoid" id="A0A804NMP5"/>
<feature type="compositionally biased region" description="Low complexity" evidence="7">
    <location>
        <begin position="316"/>
        <end position="344"/>
    </location>
</feature>
<dbReference type="PROSITE" id="PS50197">
    <property type="entry name" value="BEACH"/>
    <property type="match status" value="1"/>
</dbReference>
<evidence type="ECO:0000256" key="6">
    <source>
        <dbReference type="ARBA" id="ARBA00023239"/>
    </source>
</evidence>
<reference evidence="9" key="2">
    <citation type="submission" date="2019-07" db="EMBL/GenBank/DDBJ databases">
        <authorList>
            <person name="Seetharam A."/>
            <person name="Woodhouse M."/>
            <person name="Cannon E."/>
        </authorList>
    </citation>
    <scope>NUCLEOTIDE SEQUENCE [LARGE SCALE GENOMIC DNA]</scope>
    <source>
        <strain evidence="9">cv. B73</strain>
    </source>
</reference>
<evidence type="ECO:0000256" key="3">
    <source>
        <dbReference type="ARBA" id="ARBA00010387"/>
    </source>
</evidence>
<reference evidence="10" key="1">
    <citation type="journal article" date="2009" name="Science">
        <title>The B73 maize genome: complexity, diversity, and dynamics.</title>
        <authorList>
            <person name="Schnable P.S."/>
            <person name="Ware D."/>
            <person name="Fulton R.S."/>
            <person name="Stein J.C."/>
            <person name="Wei F."/>
            <person name="Pasternak S."/>
            <person name="Liang C."/>
            <person name="Zhang J."/>
            <person name="Fulton L."/>
            <person name="Graves T.A."/>
            <person name="Minx P."/>
            <person name="Reily A.D."/>
            <person name="Courtney L."/>
            <person name="Kruchowski S.S."/>
            <person name="Tomlinson C."/>
            <person name="Strong C."/>
            <person name="Delehaunty K."/>
            <person name="Fronick C."/>
            <person name="Courtney B."/>
            <person name="Rock S.M."/>
            <person name="Belter E."/>
            <person name="Du F."/>
            <person name="Kim K."/>
            <person name="Abbott R.M."/>
            <person name="Cotton M."/>
            <person name="Levy A."/>
            <person name="Marchetto P."/>
            <person name="Ochoa K."/>
            <person name="Jackson S.M."/>
            <person name="Gillam B."/>
            <person name="Chen W."/>
            <person name="Yan L."/>
            <person name="Higginbotham J."/>
            <person name="Cardenas M."/>
            <person name="Waligorski J."/>
            <person name="Applebaum E."/>
            <person name="Phelps L."/>
            <person name="Falcone J."/>
            <person name="Kanchi K."/>
            <person name="Thane T."/>
            <person name="Scimone A."/>
            <person name="Thane N."/>
            <person name="Henke J."/>
            <person name="Wang T."/>
            <person name="Ruppert J."/>
            <person name="Shah N."/>
            <person name="Rotter K."/>
            <person name="Hodges J."/>
            <person name="Ingenthron E."/>
            <person name="Cordes M."/>
            <person name="Kohlberg S."/>
            <person name="Sgro J."/>
            <person name="Delgado B."/>
            <person name="Mead K."/>
            <person name="Chinwalla A."/>
            <person name="Leonard S."/>
            <person name="Crouse K."/>
            <person name="Collura K."/>
            <person name="Kudrna D."/>
            <person name="Currie J."/>
            <person name="He R."/>
            <person name="Angelova A."/>
            <person name="Rajasekar S."/>
            <person name="Mueller T."/>
            <person name="Lomeli R."/>
            <person name="Scara G."/>
            <person name="Ko A."/>
            <person name="Delaney K."/>
            <person name="Wissotski M."/>
            <person name="Lopez G."/>
            <person name="Campos D."/>
            <person name="Braidotti M."/>
            <person name="Ashley E."/>
            <person name="Golser W."/>
            <person name="Kim H."/>
            <person name="Lee S."/>
            <person name="Lin J."/>
            <person name="Dujmic Z."/>
            <person name="Kim W."/>
            <person name="Talag J."/>
            <person name="Zuccolo A."/>
            <person name="Fan C."/>
            <person name="Sebastian A."/>
            <person name="Kramer M."/>
            <person name="Spiegel L."/>
            <person name="Nascimento L."/>
            <person name="Zutavern T."/>
            <person name="Miller B."/>
            <person name="Ambroise C."/>
            <person name="Muller S."/>
            <person name="Spooner W."/>
            <person name="Narechania A."/>
            <person name="Ren L."/>
            <person name="Wei S."/>
            <person name="Kumari S."/>
            <person name="Faga B."/>
            <person name="Levy M.J."/>
            <person name="McMahan L."/>
            <person name="Van Buren P."/>
            <person name="Vaughn M.W."/>
            <person name="Ying K."/>
            <person name="Yeh C.-T."/>
            <person name="Emrich S.J."/>
            <person name="Jia Y."/>
            <person name="Kalyanaraman A."/>
            <person name="Hsia A.-P."/>
            <person name="Barbazuk W.B."/>
            <person name="Baucom R.S."/>
            <person name="Brutnell T.P."/>
            <person name="Carpita N.C."/>
            <person name="Chaparro C."/>
            <person name="Chia J.-M."/>
            <person name="Deragon J.-M."/>
            <person name="Estill J.C."/>
            <person name="Fu Y."/>
            <person name="Jeddeloh J.A."/>
            <person name="Han Y."/>
            <person name="Lee H."/>
            <person name="Li P."/>
            <person name="Lisch D.R."/>
            <person name="Liu S."/>
            <person name="Liu Z."/>
            <person name="Nagel D.H."/>
            <person name="McCann M.C."/>
            <person name="SanMiguel P."/>
            <person name="Myers A.M."/>
            <person name="Nettleton D."/>
            <person name="Nguyen J."/>
            <person name="Penning B.W."/>
            <person name="Ponnala L."/>
            <person name="Schneider K.L."/>
            <person name="Schwartz D.C."/>
            <person name="Sharma A."/>
            <person name="Soderlund C."/>
            <person name="Springer N.M."/>
            <person name="Sun Q."/>
            <person name="Wang H."/>
            <person name="Waterman M."/>
            <person name="Westerman R."/>
            <person name="Wolfgruber T.K."/>
            <person name="Yang L."/>
            <person name="Yu Y."/>
            <person name="Zhang L."/>
            <person name="Zhou S."/>
            <person name="Zhu Q."/>
            <person name="Bennetzen J.L."/>
            <person name="Dawe R.K."/>
            <person name="Jiang J."/>
            <person name="Jiang N."/>
            <person name="Presting G.G."/>
            <person name="Wessler S.R."/>
            <person name="Aluru S."/>
            <person name="Martienssen R.A."/>
            <person name="Clifton S.W."/>
            <person name="McCombie W.R."/>
            <person name="Wing R.A."/>
            <person name="Wilson R.K."/>
        </authorList>
    </citation>
    <scope>NUCLEOTIDE SEQUENCE [LARGE SCALE GENOMIC DNA]</scope>
    <source>
        <strain evidence="10">cv. B73</strain>
    </source>
</reference>
<dbReference type="SUPFAM" id="SSF81837">
    <property type="entry name" value="BEACH domain"/>
    <property type="match status" value="1"/>
</dbReference>
<feature type="compositionally biased region" description="Basic and acidic residues" evidence="7">
    <location>
        <begin position="121"/>
        <end position="136"/>
    </location>
</feature>
<evidence type="ECO:0000313" key="9">
    <source>
        <dbReference type="EnsemblPlants" id="Zm00001eb171950_P001"/>
    </source>
</evidence>
<accession>A0A804NMP5</accession>
<dbReference type="PANTHER" id="PTHR13743">
    <property type="entry name" value="BEIGE/BEACH-RELATED"/>
    <property type="match status" value="1"/>
</dbReference>
<feature type="region of interest" description="Disordered" evidence="7">
    <location>
        <begin position="1"/>
        <end position="136"/>
    </location>
</feature>
<dbReference type="GO" id="GO:0004332">
    <property type="term" value="F:fructose-bisphosphate aldolase activity"/>
    <property type="evidence" value="ECO:0007669"/>
    <property type="project" value="UniProtKB-EC"/>
</dbReference>
<dbReference type="Proteomes" id="UP000007305">
    <property type="component" value="Chromosome 4"/>
</dbReference>
<keyword evidence="5" id="KW-0324">Glycolysis</keyword>
<name>A0A804NMP5_MAIZE</name>
<dbReference type="UniPathway" id="UPA00109">
    <property type="reaction ID" value="UER00183"/>
</dbReference>
<dbReference type="Gene3D" id="3.20.20.70">
    <property type="entry name" value="Aldolase class I"/>
    <property type="match status" value="1"/>
</dbReference>
<dbReference type="InterPro" id="IPR050865">
    <property type="entry name" value="BEACH_Domain"/>
</dbReference>
<dbReference type="GO" id="GO:0006096">
    <property type="term" value="P:glycolytic process"/>
    <property type="evidence" value="ECO:0007669"/>
    <property type="project" value="UniProtKB-UniPathway"/>
</dbReference>
<dbReference type="InterPro" id="IPR000409">
    <property type="entry name" value="BEACH_dom"/>
</dbReference>
<proteinExistence type="inferred from homology"/>
<dbReference type="Pfam" id="PF00274">
    <property type="entry name" value="Glycolytic"/>
    <property type="match status" value="1"/>
</dbReference>
<comment type="similarity">
    <text evidence="3">Belongs to the class I fructose-bisphosphate aldolase family.</text>
</comment>
<comment type="pathway">
    <text evidence="2">Carbohydrate degradation; glycolysis; D-glyceraldehyde 3-phosphate and glycerone phosphate from D-glucose: step 4/4.</text>
</comment>
<evidence type="ECO:0000259" key="8">
    <source>
        <dbReference type="PROSITE" id="PS50197"/>
    </source>
</evidence>
<dbReference type="Gene3D" id="1.10.1540.10">
    <property type="entry name" value="BEACH domain"/>
    <property type="match status" value="1"/>
</dbReference>
<evidence type="ECO:0000256" key="5">
    <source>
        <dbReference type="ARBA" id="ARBA00023152"/>
    </source>
</evidence>
<dbReference type="EC" id="4.1.2.13" evidence="4"/>
<comment type="catalytic activity">
    <reaction evidence="1">
        <text>beta-D-fructose 1,6-bisphosphate = D-glyceraldehyde 3-phosphate + dihydroxyacetone phosphate</text>
        <dbReference type="Rhea" id="RHEA:14729"/>
        <dbReference type="ChEBI" id="CHEBI:32966"/>
        <dbReference type="ChEBI" id="CHEBI:57642"/>
        <dbReference type="ChEBI" id="CHEBI:59776"/>
        <dbReference type="EC" id="4.1.2.13"/>
    </reaction>
</comment>
<evidence type="ECO:0000313" key="10">
    <source>
        <dbReference type="Proteomes" id="UP000007305"/>
    </source>
</evidence>
<reference evidence="9" key="3">
    <citation type="submission" date="2021-05" db="UniProtKB">
        <authorList>
            <consortium name="EnsemblPlants"/>
        </authorList>
    </citation>
    <scope>IDENTIFICATION</scope>
    <source>
        <strain evidence="9">cv. B73</strain>
    </source>
</reference>
<evidence type="ECO:0000256" key="2">
    <source>
        <dbReference type="ARBA" id="ARBA00004714"/>
    </source>
</evidence>
<feature type="domain" description="BEACH" evidence="8">
    <location>
        <begin position="1"/>
        <end position="299"/>
    </location>
</feature>
<sequence length="407" mass="44605">MPARTPASRCARPPRDAVHAAPHARNGRLPTRLGTARTARRDPHAHAPKSRHGLGLPHNALLPCGRRGSRGPRGVRQVRRGRVHGGRLLRARRRVQQRQRRRRVLRDPHQRRRPRPRPRRGQAEREGRGRKGGKFDHADHLFQSIESAYINSLSNTSDVKELIPEFFYMPEFLENSNSYHLGVKQDGEPIGDVALPPWAKDSSVAFLMTVNLALQLYGKKFVDCLKDQNIMPGIKVDKGLVPLPGSNNESWCQGLDGLASRRTVASIPCGPSSLAVKEAAWGLARYAAIAQPSDAHALTPTHRPAPRSRIPHGSRSRAAVAPSRAPFAPAHGSPTSSAAAAASPRQTRLQGDSSRRWDLVFSVVKPSVIQLRGPTKVSVFIASNDGSARSLRTIQWPAFVPCPGNPA</sequence>
<dbReference type="InterPro" id="IPR013785">
    <property type="entry name" value="Aldolase_TIM"/>
</dbReference>
<keyword evidence="6" id="KW-0456">Lyase</keyword>
<dbReference type="Gramene" id="Zm00001eb171950_T001">
    <property type="protein sequence ID" value="Zm00001eb171950_P001"/>
    <property type="gene ID" value="Zm00001eb171950"/>
</dbReference>
<evidence type="ECO:0000256" key="1">
    <source>
        <dbReference type="ARBA" id="ARBA00000441"/>
    </source>
</evidence>
<feature type="compositionally biased region" description="Basic residues" evidence="7">
    <location>
        <begin position="304"/>
        <end position="315"/>
    </location>
</feature>
<evidence type="ECO:0000256" key="4">
    <source>
        <dbReference type="ARBA" id="ARBA00013068"/>
    </source>
</evidence>
<feature type="region of interest" description="Disordered" evidence="7">
    <location>
        <begin position="295"/>
        <end position="351"/>
    </location>
</feature>
<dbReference type="InterPro" id="IPR000741">
    <property type="entry name" value="FBA_I"/>
</dbReference>
<feature type="compositionally biased region" description="Basic residues" evidence="7">
    <location>
        <begin position="76"/>
        <end position="120"/>
    </location>
</feature>
<evidence type="ECO:0000256" key="7">
    <source>
        <dbReference type="SAM" id="MobiDB-lite"/>
    </source>
</evidence>
<dbReference type="InterPro" id="IPR036372">
    <property type="entry name" value="BEACH_dom_sf"/>
</dbReference>
<keyword evidence="10" id="KW-1185">Reference proteome</keyword>
<dbReference type="AlphaFoldDB" id="A0A804NMP5"/>
<protein>
    <recommendedName>
        <fullName evidence="4">fructose-bisphosphate aldolase</fullName>
        <ecNumber evidence="4">4.1.2.13</ecNumber>
    </recommendedName>
</protein>
<dbReference type="SMART" id="SM01026">
    <property type="entry name" value="Beach"/>
    <property type="match status" value="1"/>
</dbReference>
<dbReference type="PANTHER" id="PTHR13743:SF129">
    <property type="entry name" value="BEACH DOMAIN-CONTAINING PROTEIN"/>
    <property type="match status" value="1"/>
</dbReference>